<dbReference type="EMBL" id="ML994616">
    <property type="protein sequence ID" value="KAF2191665.1"/>
    <property type="molecule type" value="Genomic_DNA"/>
</dbReference>
<evidence type="ECO:0000259" key="1">
    <source>
        <dbReference type="Pfam" id="PF25545"/>
    </source>
</evidence>
<evidence type="ECO:0000313" key="2">
    <source>
        <dbReference type="EMBL" id="KAF2191665.1"/>
    </source>
</evidence>
<accession>A0A6A6EKJ0</accession>
<dbReference type="InterPro" id="IPR057684">
    <property type="entry name" value="DUF7924"/>
</dbReference>
<name>A0A6A6EKJ0_9PEZI</name>
<keyword evidence="3" id="KW-1185">Reference proteome</keyword>
<reference evidence="2" key="1">
    <citation type="journal article" date="2020" name="Stud. Mycol.">
        <title>101 Dothideomycetes genomes: a test case for predicting lifestyles and emergence of pathogens.</title>
        <authorList>
            <person name="Haridas S."/>
            <person name="Albert R."/>
            <person name="Binder M."/>
            <person name="Bloem J."/>
            <person name="Labutti K."/>
            <person name="Salamov A."/>
            <person name="Andreopoulos B."/>
            <person name="Baker S."/>
            <person name="Barry K."/>
            <person name="Bills G."/>
            <person name="Bluhm B."/>
            <person name="Cannon C."/>
            <person name="Castanera R."/>
            <person name="Culley D."/>
            <person name="Daum C."/>
            <person name="Ezra D."/>
            <person name="Gonzalez J."/>
            <person name="Henrissat B."/>
            <person name="Kuo A."/>
            <person name="Liang C."/>
            <person name="Lipzen A."/>
            <person name="Lutzoni F."/>
            <person name="Magnuson J."/>
            <person name="Mondo S."/>
            <person name="Nolan M."/>
            <person name="Ohm R."/>
            <person name="Pangilinan J."/>
            <person name="Park H.-J."/>
            <person name="Ramirez L."/>
            <person name="Alfaro M."/>
            <person name="Sun H."/>
            <person name="Tritt A."/>
            <person name="Yoshinaga Y."/>
            <person name="Zwiers L.-H."/>
            <person name="Turgeon B."/>
            <person name="Goodwin S."/>
            <person name="Spatafora J."/>
            <person name="Crous P."/>
            <person name="Grigoriev I."/>
        </authorList>
    </citation>
    <scope>NUCLEOTIDE SEQUENCE</scope>
    <source>
        <strain evidence="2">CBS 207.26</strain>
    </source>
</reference>
<dbReference type="Proteomes" id="UP000800200">
    <property type="component" value="Unassembled WGS sequence"/>
</dbReference>
<organism evidence="2 3">
    <name type="scientific">Zopfia rhizophila CBS 207.26</name>
    <dbReference type="NCBI Taxonomy" id="1314779"/>
    <lineage>
        <taxon>Eukaryota</taxon>
        <taxon>Fungi</taxon>
        <taxon>Dikarya</taxon>
        <taxon>Ascomycota</taxon>
        <taxon>Pezizomycotina</taxon>
        <taxon>Dothideomycetes</taxon>
        <taxon>Dothideomycetes incertae sedis</taxon>
        <taxon>Zopfiaceae</taxon>
        <taxon>Zopfia</taxon>
    </lineage>
</organism>
<feature type="domain" description="DUF7924" evidence="1">
    <location>
        <begin position="41"/>
        <end position="126"/>
    </location>
</feature>
<feature type="non-terminal residue" evidence="2">
    <location>
        <position position="127"/>
    </location>
</feature>
<protein>
    <recommendedName>
        <fullName evidence="1">DUF7924 domain-containing protein</fullName>
    </recommendedName>
</protein>
<dbReference type="Pfam" id="PF25545">
    <property type="entry name" value="DUF7924"/>
    <property type="match status" value="1"/>
</dbReference>
<proteinExistence type="predicted"/>
<gene>
    <name evidence="2" type="ORF">K469DRAFT_477918</name>
</gene>
<dbReference type="OrthoDB" id="5132737at2759"/>
<evidence type="ECO:0000313" key="3">
    <source>
        <dbReference type="Proteomes" id="UP000800200"/>
    </source>
</evidence>
<dbReference type="AlphaFoldDB" id="A0A6A6EKJ0"/>
<sequence>MGRYVGENEEGIIKECKEMCRTLLDMKQTVPEDSMFQDAFFQDTCEMLRNRNEAKVIQDISRLIIPSAQSLSIRSFHNGAKHLRYLVENVNEGWNKSIPLTGTRPQPDYSVGFKREAFTEEQREKLA</sequence>